<dbReference type="InterPro" id="IPR009003">
    <property type="entry name" value="Peptidase_S1_PA"/>
</dbReference>
<organism evidence="1 2">
    <name type="scientific">Hyalangium minutum</name>
    <dbReference type="NCBI Taxonomy" id="394096"/>
    <lineage>
        <taxon>Bacteria</taxon>
        <taxon>Pseudomonadati</taxon>
        <taxon>Myxococcota</taxon>
        <taxon>Myxococcia</taxon>
        <taxon>Myxococcales</taxon>
        <taxon>Cystobacterineae</taxon>
        <taxon>Archangiaceae</taxon>
        <taxon>Hyalangium</taxon>
    </lineage>
</organism>
<accession>A0A085WFC6</accession>
<dbReference type="EMBL" id="JMCB01000010">
    <property type="protein sequence ID" value="KFE66389.1"/>
    <property type="molecule type" value="Genomic_DNA"/>
</dbReference>
<proteinExistence type="predicted"/>
<name>A0A085WFC6_9BACT</name>
<reference evidence="1 2" key="1">
    <citation type="submission" date="2014-04" db="EMBL/GenBank/DDBJ databases">
        <title>Genome assembly of Hyalangium minutum DSM 14724.</title>
        <authorList>
            <person name="Sharma G."/>
            <person name="Subramanian S."/>
        </authorList>
    </citation>
    <scope>NUCLEOTIDE SEQUENCE [LARGE SCALE GENOMIC DNA]</scope>
    <source>
        <strain evidence="1 2">DSM 14724</strain>
    </source>
</reference>
<comment type="caution">
    <text evidence="1">The sequence shown here is derived from an EMBL/GenBank/DDBJ whole genome shotgun (WGS) entry which is preliminary data.</text>
</comment>
<keyword evidence="2" id="KW-1185">Reference proteome</keyword>
<evidence type="ECO:0000313" key="1">
    <source>
        <dbReference type="EMBL" id="KFE66389.1"/>
    </source>
</evidence>
<dbReference type="SUPFAM" id="SSF50494">
    <property type="entry name" value="Trypsin-like serine proteases"/>
    <property type="match status" value="1"/>
</dbReference>
<evidence type="ECO:0000313" key="2">
    <source>
        <dbReference type="Proteomes" id="UP000028725"/>
    </source>
</evidence>
<sequence>MVDSQGKVVSSEADLATVVLSQRVEGTDVPRLAEVEAKEGEIVVVVSYGYDEVLGGLEGQRRFKAFKAVRVLSSEPGQFVFEQPDRGLFKGDSGGPVLVVHEGKSRLGGISTAALGEEATFVSTYFHRDWIAAELERARRLE</sequence>
<gene>
    <name evidence="1" type="ORF">DB31_0862</name>
</gene>
<evidence type="ECO:0008006" key="3">
    <source>
        <dbReference type="Google" id="ProtNLM"/>
    </source>
</evidence>
<dbReference type="Proteomes" id="UP000028725">
    <property type="component" value="Unassembled WGS sequence"/>
</dbReference>
<dbReference type="AlphaFoldDB" id="A0A085WFC6"/>
<protein>
    <recommendedName>
        <fullName evidence="3">Peptidase S1 domain-containing protein</fullName>
    </recommendedName>
</protein>